<evidence type="ECO:0000256" key="5">
    <source>
        <dbReference type="ARBA" id="ARBA00022989"/>
    </source>
</evidence>
<evidence type="ECO:0000313" key="11">
    <source>
        <dbReference type="EMBL" id="MEP0867014.1"/>
    </source>
</evidence>
<evidence type="ECO:0000256" key="8">
    <source>
        <dbReference type="SAM" id="Phobius"/>
    </source>
</evidence>
<keyword evidence="12" id="KW-1185">Reference proteome</keyword>
<feature type="transmembrane region" description="Helical" evidence="8">
    <location>
        <begin position="162"/>
        <end position="182"/>
    </location>
</feature>
<comment type="caution">
    <text evidence="11">The sequence shown here is derived from an EMBL/GenBank/DDBJ whole genome shotgun (WGS) entry which is preliminary data.</text>
</comment>
<dbReference type="Pfam" id="PF16916">
    <property type="entry name" value="ZT_dimer"/>
    <property type="match status" value="1"/>
</dbReference>
<keyword evidence="6 8" id="KW-0472">Membrane</keyword>
<evidence type="ECO:0000256" key="4">
    <source>
        <dbReference type="ARBA" id="ARBA00022692"/>
    </source>
</evidence>
<dbReference type="Gene3D" id="1.20.1510.10">
    <property type="entry name" value="Cation efflux protein transmembrane domain"/>
    <property type="match status" value="1"/>
</dbReference>
<evidence type="ECO:0000256" key="7">
    <source>
        <dbReference type="SAM" id="MobiDB-lite"/>
    </source>
</evidence>
<protein>
    <submittedName>
        <fullName evidence="11">Cation diffusion facilitator family transporter</fullName>
    </submittedName>
</protein>
<evidence type="ECO:0000256" key="6">
    <source>
        <dbReference type="ARBA" id="ARBA00023136"/>
    </source>
</evidence>
<organism evidence="11 12">
    <name type="scientific">Funiculus sociatus GB2-A5</name>
    <dbReference type="NCBI Taxonomy" id="2933946"/>
    <lineage>
        <taxon>Bacteria</taxon>
        <taxon>Bacillati</taxon>
        <taxon>Cyanobacteriota</taxon>
        <taxon>Cyanophyceae</taxon>
        <taxon>Coleofasciculales</taxon>
        <taxon>Coleofasciculaceae</taxon>
        <taxon>Funiculus</taxon>
    </lineage>
</organism>
<dbReference type="PANTHER" id="PTHR43840">
    <property type="entry name" value="MITOCHONDRIAL METAL TRANSPORTER 1-RELATED"/>
    <property type="match status" value="1"/>
</dbReference>
<accession>A0ABV0JU74</accession>
<dbReference type="InterPro" id="IPR036837">
    <property type="entry name" value="Cation_efflux_CTD_sf"/>
</dbReference>
<keyword evidence="3" id="KW-0813">Transport</keyword>
<name>A0ABV0JU74_9CYAN</name>
<evidence type="ECO:0000256" key="2">
    <source>
        <dbReference type="ARBA" id="ARBA00008114"/>
    </source>
</evidence>
<gene>
    <name evidence="11" type="ORF">NDI37_21425</name>
</gene>
<feature type="region of interest" description="Disordered" evidence="7">
    <location>
        <begin position="299"/>
        <end position="323"/>
    </location>
</feature>
<feature type="transmembrane region" description="Helical" evidence="8">
    <location>
        <begin position="81"/>
        <end position="101"/>
    </location>
</feature>
<feature type="transmembrane region" description="Helical" evidence="8">
    <location>
        <begin position="121"/>
        <end position="142"/>
    </location>
</feature>
<feature type="compositionally biased region" description="Basic and acidic residues" evidence="7">
    <location>
        <begin position="312"/>
        <end position="323"/>
    </location>
</feature>
<evidence type="ECO:0000313" key="12">
    <source>
        <dbReference type="Proteomes" id="UP001442494"/>
    </source>
</evidence>
<dbReference type="Proteomes" id="UP001442494">
    <property type="component" value="Unassembled WGS sequence"/>
</dbReference>
<comment type="subcellular location">
    <subcellularLocation>
        <location evidence="1">Membrane</location>
        <topology evidence="1">Multi-pass membrane protein</topology>
    </subcellularLocation>
</comment>
<feature type="transmembrane region" description="Helical" evidence="8">
    <location>
        <begin position="48"/>
        <end position="69"/>
    </location>
</feature>
<proteinExistence type="inferred from homology"/>
<dbReference type="InterPro" id="IPR002524">
    <property type="entry name" value="Cation_efflux"/>
</dbReference>
<reference evidence="11 12" key="1">
    <citation type="submission" date="2022-04" db="EMBL/GenBank/DDBJ databases">
        <title>Positive selection, recombination, and allopatry shape intraspecific diversity of widespread and dominant cyanobacteria.</title>
        <authorList>
            <person name="Wei J."/>
            <person name="Shu W."/>
            <person name="Hu C."/>
        </authorList>
    </citation>
    <scope>NUCLEOTIDE SEQUENCE [LARGE SCALE GENOMIC DNA]</scope>
    <source>
        <strain evidence="11 12">GB2-A5</strain>
    </source>
</reference>
<dbReference type="InterPro" id="IPR027470">
    <property type="entry name" value="Cation_efflux_CTD"/>
</dbReference>
<dbReference type="EMBL" id="JAMPKK010000057">
    <property type="protein sequence ID" value="MEP0867014.1"/>
    <property type="molecule type" value="Genomic_DNA"/>
</dbReference>
<evidence type="ECO:0000256" key="1">
    <source>
        <dbReference type="ARBA" id="ARBA00004141"/>
    </source>
</evidence>
<keyword evidence="4 8" id="KW-0812">Transmembrane</keyword>
<feature type="compositionally biased region" description="Polar residues" evidence="7">
    <location>
        <begin position="301"/>
        <end position="311"/>
    </location>
</feature>
<keyword evidence="5 8" id="KW-1133">Transmembrane helix</keyword>
<dbReference type="Gene3D" id="3.30.70.1350">
    <property type="entry name" value="Cation efflux protein, cytoplasmic domain"/>
    <property type="match status" value="1"/>
</dbReference>
<evidence type="ECO:0000259" key="9">
    <source>
        <dbReference type="Pfam" id="PF01545"/>
    </source>
</evidence>
<dbReference type="InterPro" id="IPR027469">
    <property type="entry name" value="Cation_efflux_TMD_sf"/>
</dbReference>
<dbReference type="RefSeq" id="WP_190424538.1">
    <property type="nucleotide sequence ID" value="NZ_JAMPKK010000057.1"/>
</dbReference>
<dbReference type="InterPro" id="IPR058533">
    <property type="entry name" value="Cation_efflux_TM"/>
</dbReference>
<dbReference type="InterPro" id="IPR050291">
    <property type="entry name" value="CDF_Transporter"/>
</dbReference>
<feature type="domain" description="Cation efflux protein cytoplasmic" evidence="10">
    <location>
        <begin position="225"/>
        <end position="283"/>
    </location>
</feature>
<evidence type="ECO:0000259" key="10">
    <source>
        <dbReference type="Pfam" id="PF16916"/>
    </source>
</evidence>
<dbReference type="PANTHER" id="PTHR43840:SF15">
    <property type="entry name" value="MITOCHONDRIAL METAL TRANSPORTER 1-RELATED"/>
    <property type="match status" value="1"/>
</dbReference>
<dbReference type="SUPFAM" id="SSF160240">
    <property type="entry name" value="Cation efflux protein cytoplasmic domain-like"/>
    <property type="match status" value="1"/>
</dbReference>
<dbReference type="NCBIfam" id="TIGR01297">
    <property type="entry name" value="CDF"/>
    <property type="match status" value="1"/>
</dbReference>
<comment type="similarity">
    <text evidence="2">Belongs to the cation diffusion facilitator (CDF) transporter (TC 2.A.4) family.</text>
</comment>
<feature type="domain" description="Cation efflux protein transmembrane" evidence="9">
    <location>
        <begin position="16"/>
        <end position="203"/>
    </location>
</feature>
<dbReference type="Pfam" id="PF01545">
    <property type="entry name" value="Cation_efflux"/>
    <property type="match status" value="1"/>
</dbReference>
<evidence type="ECO:0000256" key="3">
    <source>
        <dbReference type="ARBA" id="ARBA00022448"/>
    </source>
</evidence>
<sequence length="323" mass="35774">MTEAKNRFRASRRVLYVTLWLTLFILSVKVSAAWVTQSLSLLAESLHTLITSFSTLLSLLAVAAPNRLAGREIYGHSKLESSATLILVAFLGFACTNLLGMSAQQLIAVTNAADLPFPTQVSLPLIQILSALAGVTILLAFLNIHQAKVLNSPTLRFNANQLLKDVLLTLVVVLCLVGVLWGVFWLDLLLAVLLVIQTVRSCWYVVNWQLPLMVQQSAIAPEVLAQIARQVGGVTHCYHIESRGIVGRLVFVQMHLILHPEFVEVASQIAERIELAIRERYGPIQAIFYIDDYLREPPGTSLPNQPSQVNGRSDRHDETHSQN</sequence>
<dbReference type="SUPFAM" id="SSF161111">
    <property type="entry name" value="Cation efflux protein transmembrane domain-like"/>
    <property type="match status" value="1"/>
</dbReference>